<proteinExistence type="predicted"/>
<dbReference type="PANTHER" id="PTHR36933:SF1">
    <property type="entry name" value="SLL0788 PROTEIN"/>
    <property type="match status" value="1"/>
</dbReference>
<dbReference type="Gene3D" id="1.20.1260.10">
    <property type="match status" value="1"/>
</dbReference>
<dbReference type="InterPro" id="IPR005183">
    <property type="entry name" value="DUF305_CopM-like"/>
</dbReference>
<dbReference type="InterPro" id="IPR012347">
    <property type="entry name" value="Ferritin-like"/>
</dbReference>
<reference evidence="3" key="1">
    <citation type="journal article" date="2019" name="Int. J. Syst. Evol. Microbiol.">
        <title>The Global Catalogue of Microorganisms (GCM) 10K type strain sequencing project: providing services to taxonomists for standard genome sequencing and annotation.</title>
        <authorList>
            <consortium name="The Broad Institute Genomics Platform"/>
            <consortium name="The Broad Institute Genome Sequencing Center for Infectious Disease"/>
            <person name="Wu L."/>
            <person name="Ma J."/>
        </authorList>
    </citation>
    <scope>NUCLEOTIDE SEQUENCE [LARGE SCALE GENOMIC DNA]</scope>
    <source>
        <strain evidence="3">JCM 18952</strain>
    </source>
</reference>
<organism evidence="2 3">
    <name type="scientific">Paeniglutamicibacter antarcticus</name>
    <dbReference type="NCBI Taxonomy" id="494023"/>
    <lineage>
        <taxon>Bacteria</taxon>
        <taxon>Bacillati</taxon>
        <taxon>Actinomycetota</taxon>
        <taxon>Actinomycetes</taxon>
        <taxon>Micrococcales</taxon>
        <taxon>Micrococcaceae</taxon>
        <taxon>Paeniglutamicibacter</taxon>
    </lineage>
</organism>
<evidence type="ECO:0000313" key="2">
    <source>
        <dbReference type="EMBL" id="GAA5225701.1"/>
    </source>
</evidence>
<dbReference type="Pfam" id="PF03713">
    <property type="entry name" value="DUF305"/>
    <property type="match status" value="1"/>
</dbReference>
<protein>
    <submittedName>
        <fullName evidence="2">DUF305 domain-containing protein</fullName>
    </submittedName>
</protein>
<keyword evidence="3" id="KW-1185">Reference proteome</keyword>
<sequence length="214" mass="23037">MSVPRTSRALVLAVVALMLAMATGGWILGSASPRSALPSETSAEAGFARDMQTHHQQAVQLSMIIRDHSSNPAVRSMAYDIALTQQQQAGQMHGWLETWGLSQTGESMAWMNEPVTEDATHTGGTKTTPDHAHTMASMGMSSSEDIDKLTASRGAEADRLFLRLMINHHQGGIQMADAYLQRGGNPMVSAFAKKTVMTQQAEISAQTQLLAELS</sequence>
<feature type="domain" description="DUF305" evidence="1">
    <location>
        <begin position="44"/>
        <end position="209"/>
    </location>
</feature>
<evidence type="ECO:0000259" key="1">
    <source>
        <dbReference type="Pfam" id="PF03713"/>
    </source>
</evidence>
<comment type="caution">
    <text evidence="2">The sequence shown here is derived from an EMBL/GenBank/DDBJ whole genome shotgun (WGS) entry which is preliminary data.</text>
</comment>
<evidence type="ECO:0000313" key="3">
    <source>
        <dbReference type="Proteomes" id="UP001501257"/>
    </source>
</evidence>
<name>A0ABP9TH57_9MICC</name>
<dbReference type="EMBL" id="BAABLK010000005">
    <property type="protein sequence ID" value="GAA5225701.1"/>
    <property type="molecule type" value="Genomic_DNA"/>
</dbReference>
<accession>A0ABP9TH57</accession>
<dbReference type="RefSeq" id="WP_210101840.1">
    <property type="nucleotide sequence ID" value="NZ_BAABLK010000005.1"/>
</dbReference>
<gene>
    <name evidence="2" type="ORF">GCM10025778_02310</name>
</gene>
<dbReference type="PANTHER" id="PTHR36933">
    <property type="entry name" value="SLL0788 PROTEIN"/>
    <property type="match status" value="1"/>
</dbReference>
<dbReference type="Proteomes" id="UP001501257">
    <property type="component" value="Unassembled WGS sequence"/>
</dbReference>